<evidence type="ECO:0000256" key="1">
    <source>
        <dbReference type="ARBA" id="ARBA00001436"/>
    </source>
</evidence>
<comment type="caution">
    <text evidence="23">The sequence shown here is derived from an EMBL/GenBank/DDBJ whole genome shotgun (WGS) entry which is preliminary data.</text>
</comment>
<dbReference type="PROSITE" id="PS50010">
    <property type="entry name" value="DH_2"/>
    <property type="match status" value="1"/>
</dbReference>
<dbReference type="InterPro" id="IPR029787">
    <property type="entry name" value="Nucleotide_cyclase"/>
</dbReference>
<evidence type="ECO:0000256" key="10">
    <source>
        <dbReference type="ARBA" id="ARBA00022989"/>
    </source>
</evidence>
<dbReference type="SUPFAM" id="SSF50044">
    <property type="entry name" value="SH3-domain"/>
    <property type="match status" value="4"/>
</dbReference>
<name>A0AA39HH39_9BILA</name>
<dbReference type="SUPFAM" id="SSF53822">
    <property type="entry name" value="Periplasmic binding protein-like I"/>
    <property type="match status" value="1"/>
</dbReference>
<feature type="domain" description="SH3" evidence="19">
    <location>
        <begin position="1263"/>
        <end position="1322"/>
    </location>
</feature>
<proteinExistence type="predicted"/>
<evidence type="ECO:0000256" key="17">
    <source>
        <dbReference type="SAM" id="Phobius"/>
    </source>
</evidence>
<feature type="compositionally biased region" description="Basic and acidic residues" evidence="16">
    <location>
        <begin position="1348"/>
        <end position="1388"/>
    </location>
</feature>
<evidence type="ECO:0000256" key="4">
    <source>
        <dbReference type="ARBA" id="ARBA00012202"/>
    </source>
</evidence>
<protein>
    <recommendedName>
        <fullName evidence="4">guanylate cyclase</fullName>
        <ecNumber evidence="4">4.6.1.2</ecNumber>
    </recommendedName>
</protein>
<dbReference type="Gene3D" id="1.20.900.10">
    <property type="entry name" value="Dbl homology (DH) domain"/>
    <property type="match status" value="1"/>
</dbReference>
<dbReference type="SMART" id="SM00044">
    <property type="entry name" value="CYCc"/>
    <property type="match status" value="1"/>
</dbReference>
<feature type="domain" description="DH" evidence="20">
    <location>
        <begin position="1387"/>
        <end position="1564"/>
    </location>
</feature>
<evidence type="ECO:0000259" key="20">
    <source>
        <dbReference type="PROSITE" id="PS50010"/>
    </source>
</evidence>
<evidence type="ECO:0000259" key="22">
    <source>
        <dbReference type="PROSITE" id="PS50125"/>
    </source>
</evidence>
<dbReference type="Pfam" id="PF00621">
    <property type="entry name" value="RhoGEF"/>
    <property type="match status" value="1"/>
</dbReference>
<dbReference type="GO" id="GO:0004016">
    <property type="term" value="F:adenylate cyclase activity"/>
    <property type="evidence" value="ECO:0007669"/>
    <property type="project" value="TreeGrafter"/>
</dbReference>
<evidence type="ECO:0000256" key="16">
    <source>
        <dbReference type="SAM" id="MobiDB-lite"/>
    </source>
</evidence>
<evidence type="ECO:0000256" key="18">
    <source>
        <dbReference type="SAM" id="SignalP"/>
    </source>
</evidence>
<dbReference type="Proteomes" id="UP001175271">
    <property type="component" value="Unassembled WGS sequence"/>
</dbReference>
<feature type="domain" description="SH3" evidence="19">
    <location>
        <begin position="1885"/>
        <end position="1946"/>
    </location>
</feature>
<comment type="catalytic activity">
    <reaction evidence="1">
        <text>GTP = 3',5'-cyclic GMP + diphosphate</text>
        <dbReference type="Rhea" id="RHEA:13665"/>
        <dbReference type="ChEBI" id="CHEBI:33019"/>
        <dbReference type="ChEBI" id="CHEBI:37565"/>
        <dbReference type="ChEBI" id="CHEBI:57746"/>
        <dbReference type="EC" id="4.6.1.2"/>
    </reaction>
</comment>
<evidence type="ECO:0000256" key="6">
    <source>
        <dbReference type="ARBA" id="ARBA00022475"/>
    </source>
</evidence>
<dbReference type="GO" id="GO:0035556">
    <property type="term" value="P:intracellular signal transduction"/>
    <property type="evidence" value="ECO:0007669"/>
    <property type="project" value="InterPro"/>
</dbReference>
<keyword evidence="24" id="KW-1185">Reference proteome</keyword>
<dbReference type="SMART" id="SM00326">
    <property type="entry name" value="SH3"/>
    <property type="match status" value="4"/>
</dbReference>
<keyword evidence="11 17" id="KW-0472">Membrane</keyword>
<dbReference type="PROSITE" id="PS50125">
    <property type="entry name" value="GUANYLATE_CYCLASE_2"/>
    <property type="match status" value="1"/>
</dbReference>
<evidence type="ECO:0000313" key="24">
    <source>
        <dbReference type="Proteomes" id="UP001175271"/>
    </source>
</evidence>
<dbReference type="SUPFAM" id="SSF55073">
    <property type="entry name" value="Nucleotide cyclase"/>
    <property type="match status" value="1"/>
</dbReference>
<evidence type="ECO:0000256" key="3">
    <source>
        <dbReference type="ARBA" id="ARBA00004236"/>
    </source>
</evidence>
<keyword evidence="13" id="KW-0456">Lyase</keyword>
<dbReference type="EMBL" id="JAUCMV010000004">
    <property type="protein sequence ID" value="KAK0404487.1"/>
    <property type="molecule type" value="Genomic_DNA"/>
</dbReference>
<feature type="signal peptide" evidence="18">
    <location>
        <begin position="1"/>
        <end position="18"/>
    </location>
</feature>
<comment type="subcellular location">
    <subcellularLocation>
        <location evidence="3">Cell membrane</location>
    </subcellularLocation>
    <subcellularLocation>
        <location evidence="2">Membrane</location>
        <topology evidence="2">Single-pass membrane protein</topology>
    </subcellularLocation>
</comment>
<dbReference type="GO" id="GO:0007168">
    <property type="term" value="P:receptor guanylyl cyclase signaling pathway"/>
    <property type="evidence" value="ECO:0007669"/>
    <property type="project" value="TreeGrafter"/>
</dbReference>
<feature type="domain" description="Guanylate cyclase" evidence="22">
    <location>
        <begin position="825"/>
        <end position="955"/>
    </location>
</feature>
<dbReference type="PANTHER" id="PTHR11920">
    <property type="entry name" value="GUANYLYL CYCLASE"/>
    <property type="match status" value="1"/>
</dbReference>
<dbReference type="FunFam" id="3.30.70.1230:FF:000050">
    <property type="entry name" value="Guanylate cyclase"/>
    <property type="match status" value="1"/>
</dbReference>
<dbReference type="GO" id="GO:0004383">
    <property type="term" value="F:guanylate cyclase activity"/>
    <property type="evidence" value="ECO:0007669"/>
    <property type="project" value="UniProtKB-EC"/>
</dbReference>
<dbReference type="GO" id="GO:0005085">
    <property type="term" value="F:guanyl-nucleotide exchange factor activity"/>
    <property type="evidence" value="ECO:0007669"/>
    <property type="project" value="InterPro"/>
</dbReference>
<feature type="transmembrane region" description="Helical" evidence="17">
    <location>
        <begin position="412"/>
        <end position="434"/>
    </location>
</feature>
<sequence length="1946" mass="217266">MGPLGVLLFFQLILPTPTKEIRLGLIESDPGLVALCDFAIQKARETGVLQKPVVLLNASGCGGEGAANAARLYFEEEVVGIVASRCVEETLEIARLSFFEGIPVLSRVGSSPSLFDNRRNPMLVGAALTSVAGYAKSLKEFMTSHRISALTLVGPVFDPYDGEVPLHVSLREVLRKEAIRTRVFEFDEKSTREAFFDRVDMTSRLVVFVGDRRLSKKFFSRIDLSGAVESGFLLVIVCDESPAVCTSGIRGTVEKTRALVLSFDDQNTQKVSDELDATFPDTKDTGMEQKLATFDSCFAFCFGASLTSSGDGEEFVRNLRGKSVHSLHRRLAFDETPSVLRSYAFSRFDAISGGFVPVLELTSEPTPDCALTELSTCFEMKGRASSNDFWAAKMNLVVSECVFRGDDCRSHLWLYVAAGILGVLLLVAIVFYCYRRRMSLQIYRLHWKVPAKSFKIIDKPSGGKSTSTAKWNKKRAVNSYMLLGSTKAEFVELAQRGRVDFSRDDLELLTELKKASHDNIAKFLGVHYNEGPRFFFVQTFVERATLDDILKNIDVSERKYESRDPGEDGVGDDELSVDMIFKSGFVHDIIKGLTYLHRTIGYHGWLSTHTCMIDANWVLKLTSFGLGRLLHGFNASGQLLVDNIPLTHYVSIAPEHLGGLHYGSVYPLGSQEGDVYSLGIVATQILFDADPFTDAVLLTHEVLKKIATGATTPSAPRVSSPFEESLKDLVLPCYGAPAARPSIRAVSEHFNKVFQKSRGNLVDQMLARNAQYANQLEGTVNQRTAMLQEAQQMSYKLLCELLPKSVADKMRMGISVEPRSYDSATVLFCQICHFQVFLAHSTPEQVIHFLNNVFTLFDRVIEDRDAYKVETTGETYMVASGVPTENEDRHVFIIADIALRIRNATKDYSDYKPPNWNLEVRMGFHCGPLATGVIGLKSPRYCLFGDTVNFASRMQSNGKPGRILISADANRILTHTVGGYITEHRGEVAIKGKGVTDTYWLSSEFPFYGRLFCATPLPIPESERFLENDDIILVCAPHGEKNFVARPLFAFSGTPLSVVDSSSISRLKWPSLEEGERVFVTVAPYSTSEPGYLSFDKGTMIVVEGTVEGDWARGVVVGDNGKRLGAPDFILTSFLLELQALEDIDALDDAGAPDVHAFKSVEDSRLPLPLIPIESEAVGVLCEALFDFAGSKPDELSFMAHEEIRVLRSFDDVWFFGESIDGERRGIFPGDFVNLRPFGVEQKPSSVPHSAPMKSESIDEPDIYLGIAFVISDFTARFSDELSVLHGDCVKVLSFVDDDWSFCYSQGSCGRVPTSFLSLFFAPPPFSTDLEERRGTEDSQIPLSETPTEPRDILQEVPRRGPLREVARPTTEHQSERARDSSKEAEKRNHVVGEVISTEATYQRNLKLWITLVDAEESLSEAEKLKLTGGLQELISLSESLLDVLRKEYAKDAREQRIGVAFSGLVERLQTAFLLYVDCYISTYSLDHSVSPEVIDALIREMRERGSSIFDASSFFFEPFLRITRYRLLVEALLSNTPKDDPDRADLLRVYRSVRTLLAAVDGRLGSKLHNKQSFFSGISSHSFAKKSARLKYRIMAIFGQNIIKDYEFDTKLRLLVAEERKISRFLYLLGAYKRRFLLGIARWREANTPQKNENVLPHCMSKLLLLFSDSERVVGALVDEIERRLVPEAKALFGVADLKLVQRRNDKLADYEVSLGKKDVAWRSIRKAEFEALNAKLLADLPRQTEAIRKKTLELALSLLELDRSFSAKLEASSKRRHPDIAHMRIAPYWASIDPDHSRLRPFQKLIEHLGGARECVPKPDWVEADAVSLDASLFGFEFDSKCVVSHHAYDEITAGPRTAALEGDLIDLEENLIDFNGADESSGVLRWTKMAFDFAARGGHEITVANQESVAVLREHDDDGNTEWTLIRSRSGRVGYVPSNYVLA</sequence>
<dbReference type="InterPro" id="IPR028082">
    <property type="entry name" value="Peripla_BP_I"/>
</dbReference>
<dbReference type="InterPro" id="IPR036028">
    <property type="entry name" value="SH3-like_dom_sf"/>
</dbReference>
<evidence type="ECO:0000256" key="8">
    <source>
        <dbReference type="ARBA" id="ARBA00022729"/>
    </source>
</evidence>
<accession>A0AA39HH39</accession>
<keyword evidence="5 15" id="KW-0728">SH3 domain</keyword>
<dbReference type="Gene3D" id="2.30.30.40">
    <property type="entry name" value="SH3 Domains"/>
    <property type="match status" value="3"/>
</dbReference>
<keyword evidence="9" id="KW-0547">Nucleotide-binding</keyword>
<dbReference type="InterPro" id="IPR001245">
    <property type="entry name" value="Ser-Thr/Tyr_kinase_cat_dom"/>
</dbReference>
<evidence type="ECO:0000256" key="9">
    <source>
        <dbReference type="ARBA" id="ARBA00022741"/>
    </source>
</evidence>
<dbReference type="Gene3D" id="3.40.50.2300">
    <property type="match status" value="1"/>
</dbReference>
<evidence type="ECO:0000256" key="14">
    <source>
        <dbReference type="ARBA" id="ARBA00023293"/>
    </source>
</evidence>
<dbReference type="SMART" id="SM00325">
    <property type="entry name" value="RhoGEF"/>
    <property type="match status" value="1"/>
</dbReference>
<dbReference type="Pfam" id="PF00018">
    <property type="entry name" value="SH3_1"/>
    <property type="match status" value="1"/>
</dbReference>
<evidence type="ECO:0000256" key="5">
    <source>
        <dbReference type="ARBA" id="ARBA00022443"/>
    </source>
</evidence>
<dbReference type="GO" id="GO:0005524">
    <property type="term" value="F:ATP binding"/>
    <property type="evidence" value="ECO:0007669"/>
    <property type="project" value="InterPro"/>
</dbReference>
<keyword evidence="7 17" id="KW-0812">Transmembrane</keyword>
<feature type="region of interest" description="Disordered" evidence="16">
    <location>
        <begin position="1328"/>
        <end position="1388"/>
    </location>
</feature>
<evidence type="ECO:0000256" key="13">
    <source>
        <dbReference type="ARBA" id="ARBA00023239"/>
    </source>
</evidence>
<dbReference type="PROSITE" id="PS50002">
    <property type="entry name" value="SH3"/>
    <property type="match status" value="3"/>
</dbReference>
<dbReference type="InterPro" id="IPR011009">
    <property type="entry name" value="Kinase-like_dom_sf"/>
</dbReference>
<feature type="compositionally biased region" description="Polar residues" evidence="16">
    <location>
        <begin position="1338"/>
        <end position="1347"/>
    </location>
</feature>
<dbReference type="SUPFAM" id="SSF56112">
    <property type="entry name" value="Protein kinase-like (PK-like)"/>
    <property type="match status" value="1"/>
</dbReference>
<dbReference type="Gene3D" id="3.30.70.1230">
    <property type="entry name" value="Nucleotide cyclase"/>
    <property type="match status" value="1"/>
</dbReference>
<dbReference type="InterPro" id="IPR035899">
    <property type="entry name" value="DBL_dom_sf"/>
</dbReference>
<dbReference type="CDD" id="cd00174">
    <property type="entry name" value="SH3"/>
    <property type="match status" value="2"/>
</dbReference>
<dbReference type="CDD" id="cd07302">
    <property type="entry name" value="CHD"/>
    <property type="match status" value="1"/>
</dbReference>
<evidence type="ECO:0000259" key="21">
    <source>
        <dbReference type="PROSITE" id="PS50011"/>
    </source>
</evidence>
<keyword evidence="14" id="KW-0141">cGMP biosynthesis</keyword>
<dbReference type="Pfam" id="PF00211">
    <property type="entry name" value="Guanylate_cyc"/>
    <property type="match status" value="1"/>
</dbReference>
<dbReference type="InterPro" id="IPR050401">
    <property type="entry name" value="Cyclic_nucleotide_synthase"/>
</dbReference>
<dbReference type="InterPro" id="IPR001452">
    <property type="entry name" value="SH3_domain"/>
</dbReference>
<evidence type="ECO:0000256" key="2">
    <source>
        <dbReference type="ARBA" id="ARBA00004167"/>
    </source>
</evidence>
<keyword evidence="8 18" id="KW-0732">Signal</keyword>
<dbReference type="PANTHER" id="PTHR11920:SF355">
    <property type="entry name" value="RECEPTOR-TYPE GUANYLATE CYCLASE GCY-10-RELATED"/>
    <property type="match status" value="1"/>
</dbReference>
<dbReference type="GO" id="GO:0004672">
    <property type="term" value="F:protein kinase activity"/>
    <property type="evidence" value="ECO:0007669"/>
    <property type="project" value="InterPro"/>
</dbReference>
<feature type="chain" id="PRO_5041423217" description="guanylate cyclase" evidence="18">
    <location>
        <begin position="19"/>
        <end position="1946"/>
    </location>
</feature>
<dbReference type="GO" id="GO:0005886">
    <property type="term" value="C:plasma membrane"/>
    <property type="evidence" value="ECO:0007669"/>
    <property type="project" value="UniProtKB-SubCell"/>
</dbReference>
<keyword evidence="6" id="KW-1003">Cell membrane</keyword>
<dbReference type="InterPro" id="IPR001054">
    <property type="entry name" value="A/G_cyclase"/>
</dbReference>
<dbReference type="GO" id="GO:0001653">
    <property type="term" value="F:peptide receptor activity"/>
    <property type="evidence" value="ECO:0007669"/>
    <property type="project" value="TreeGrafter"/>
</dbReference>
<dbReference type="PROSITE" id="PS50011">
    <property type="entry name" value="PROTEIN_KINASE_DOM"/>
    <property type="match status" value="1"/>
</dbReference>
<dbReference type="InterPro" id="IPR000719">
    <property type="entry name" value="Prot_kinase_dom"/>
</dbReference>
<keyword evidence="10 17" id="KW-1133">Transmembrane helix</keyword>
<feature type="domain" description="Protein kinase" evidence="21">
    <location>
        <begin position="454"/>
        <end position="754"/>
    </location>
</feature>
<dbReference type="EC" id="4.6.1.2" evidence="4"/>
<dbReference type="SUPFAM" id="SSF48065">
    <property type="entry name" value="DBL homology domain (DH-domain)"/>
    <property type="match status" value="1"/>
</dbReference>
<gene>
    <name evidence="23" type="ORF">QR680_017474</name>
</gene>
<evidence type="ECO:0000256" key="12">
    <source>
        <dbReference type="ARBA" id="ARBA00023180"/>
    </source>
</evidence>
<dbReference type="GO" id="GO:0007606">
    <property type="term" value="P:sensory perception of chemical stimulus"/>
    <property type="evidence" value="ECO:0007669"/>
    <property type="project" value="UniProtKB-ARBA"/>
</dbReference>
<evidence type="ECO:0000259" key="19">
    <source>
        <dbReference type="PROSITE" id="PS50002"/>
    </source>
</evidence>
<organism evidence="23 24">
    <name type="scientific">Steinernema hermaphroditum</name>
    <dbReference type="NCBI Taxonomy" id="289476"/>
    <lineage>
        <taxon>Eukaryota</taxon>
        <taxon>Metazoa</taxon>
        <taxon>Ecdysozoa</taxon>
        <taxon>Nematoda</taxon>
        <taxon>Chromadorea</taxon>
        <taxon>Rhabditida</taxon>
        <taxon>Tylenchina</taxon>
        <taxon>Panagrolaimomorpha</taxon>
        <taxon>Strongyloidoidea</taxon>
        <taxon>Steinernematidae</taxon>
        <taxon>Steinernema</taxon>
    </lineage>
</organism>
<evidence type="ECO:0000256" key="15">
    <source>
        <dbReference type="PROSITE-ProRule" id="PRU00192"/>
    </source>
</evidence>
<reference evidence="23" key="1">
    <citation type="submission" date="2023-06" db="EMBL/GenBank/DDBJ databases">
        <title>Genomic analysis of the entomopathogenic nematode Steinernema hermaphroditum.</title>
        <authorList>
            <person name="Schwarz E.M."/>
            <person name="Heppert J.K."/>
            <person name="Baniya A."/>
            <person name="Schwartz H.T."/>
            <person name="Tan C.-H."/>
            <person name="Antoshechkin I."/>
            <person name="Sternberg P.W."/>
            <person name="Goodrich-Blair H."/>
            <person name="Dillman A.R."/>
        </authorList>
    </citation>
    <scope>NUCLEOTIDE SEQUENCE</scope>
    <source>
        <strain evidence="23">PS9179</strain>
        <tissue evidence="23">Whole animal</tissue>
    </source>
</reference>
<evidence type="ECO:0000256" key="11">
    <source>
        <dbReference type="ARBA" id="ARBA00023136"/>
    </source>
</evidence>
<feature type="domain" description="SH3" evidence="19">
    <location>
        <begin position="1177"/>
        <end position="1238"/>
    </location>
</feature>
<keyword evidence="12" id="KW-0325">Glycoprotein</keyword>
<dbReference type="Gene3D" id="1.10.510.10">
    <property type="entry name" value="Transferase(Phosphotransferase) domain 1"/>
    <property type="match status" value="1"/>
</dbReference>
<evidence type="ECO:0000313" key="23">
    <source>
        <dbReference type="EMBL" id="KAK0404487.1"/>
    </source>
</evidence>
<evidence type="ECO:0000256" key="7">
    <source>
        <dbReference type="ARBA" id="ARBA00022692"/>
    </source>
</evidence>
<dbReference type="Pfam" id="PF07714">
    <property type="entry name" value="PK_Tyr_Ser-Thr"/>
    <property type="match status" value="1"/>
</dbReference>
<dbReference type="InterPro" id="IPR000219">
    <property type="entry name" value="DH_dom"/>
</dbReference>